<comment type="caution">
    <text evidence="1">The sequence shown here is derived from an EMBL/GenBank/DDBJ whole genome shotgun (WGS) entry which is preliminary data.</text>
</comment>
<dbReference type="RefSeq" id="WP_110324920.1">
    <property type="nucleotide sequence ID" value="NZ_QJKD01000014.1"/>
</dbReference>
<protein>
    <submittedName>
        <fullName evidence="1">Uncharacterized protein</fullName>
    </submittedName>
</protein>
<accession>A0A2V3Y1Q3</accession>
<organism evidence="1 2">
    <name type="scientific">Hungatella effluvii</name>
    <dbReference type="NCBI Taxonomy" id="1096246"/>
    <lineage>
        <taxon>Bacteria</taxon>
        <taxon>Bacillati</taxon>
        <taxon>Bacillota</taxon>
        <taxon>Clostridia</taxon>
        <taxon>Lachnospirales</taxon>
        <taxon>Lachnospiraceae</taxon>
        <taxon>Hungatella</taxon>
    </lineage>
</organism>
<dbReference type="EMBL" id="QJKD01000014">
    <property type="protein sequence ID" value="PXX49263.1"/>
    <property type="molecule type" value="Genomic_DNA"/>
</dbReference>
<gene>
    <name evidence="1" type="ORF">DFR60_11452</name>
</gene>
<sequence>MTFLQRELKKMTDMSQLCSMVTFVGDVGYVRISEEIRLRLEFLRSVLSTYSGISMTMINRKEGVIDKNNLEFQEVLGIKSVSNPYFEDGVCPQIWKDANKIDWYVYKPIESDYQKIAEMVDCYISMFQEEGLSRGPRMNL</sequence>
<dbReference type="Proteomes" id="UP000248057">
    <property type="component" value="Unassembled WGS sequence"/>
</dbReference>
<evidence type="ECO:0000313" key="2">
    <source>
        <dbReference type="Proteomes" id="UP000248057"/>
    </source>
</evidence>
<reference evidence="1 2" key="1">
    <citation type="submission" date="2018-05" db="EMBL/GenBank/DDBJ databases">
        <title>Genomic Encyclopedia of Type Strains, Phase IV (KMG-IV): sequencing the most valuable type-strain genomes for metagenomic binning, comparative biology and taxonomic classification.</title>
        <authorList>
            <person name="Goeker M."/>
        </authorList>
    </citation>
    <scope>NUCLEOTIDE SEQUENCE [LARGE SCALE GENOMIC DNA]</scope>
    <source>
        <strain evidence="1 2">DSM 24995</strain>
    </source>
</reference>
<dbReference type="GeneID" id="86063750"/>
<dbReference type="AlphaFoldDB" id="A0A2V3Y1Q3"/>
<proteinExistence type="predicted"/>
<keyword evidence="2" id="KW-1185">Reference proteome</keyword>
<name>A0A2V3Y1Q3_9FIRM</name>
<evidence type="ECO:0000313" key="1">
    <source>
        <dbReference type="EMBL" id="PXX49263.1"/>
    </source>
</evidence>